<evidence type="ECO:0000313" key="4">
    <source>
        <dbReference type="Proteomes" id="UP000013051"/>
    </source>
</evidence>
<dbReference type="InterPro" id="IPR041033">
    <property type="entry name" value="SpaA_PFL_dom_1"/>
</dbReference>
<feature type="domain" description="SpaA-like prealbumin fold" evidence="2">
    <location>
        <begin position="61"/>
        <end position="139"/>
    </location>
</feature>
<comment type="caution">
    <text evidence="3">The sequence shown here is derived from an EMBL/GenBank/DDBJ whole genome shotgun (WGS) entry which is preliminary data.</text>
</comment>
<reference evidence="3 4" key="1">
    <citation type="submission" date="2013-01" db="EMBL/GenBank/DDBJ databases">
        <title>The Genome Sequence of Clostridium innocuum 2959.</title>
        <authorList>
            <consortium name="The Broad Institute Genome Sequencing Platform"/>
            <person name="Earl A."/>
            <person name="Ward D."/>
            <person name="Feldgarden M."/>
            <person name="Gevers D."/>
            <person name="Courvalin P."/>
            <person name="Lambert T."/>
            <person name="Walker B."/>
            <person name="Young S.K."/>
            <person name="Zeng Q."/>
            <person name="Gargeya S."/>
            <person name="Fitzgerald M."/>
            <person name="Haas B."/>
            <person name="Abouelleil A."/>
            <person name="Alvarado L."/>
            <person name="Arachchi H.M."/>
            <person name="Berlin A.M."/>
            <person name="Chapman S.B."/>
            <person name="Dewar J."/>
            <person name="Goldberg J."/>
            <person name="Griggs A."/>
            <person name="Gujja S."/>
            <person name="Hansen M."/>
            <person name="Howarth C."/>
            <person name="Imamovic A."/>
            <person name="Larimer J."/>
            <person name="McCowan C."/>
            <person name="Murphy C."/>
            <person name="Neiman D."/>
            <person name="Pearson M."/>
            <person name="Priest M."/>
            <person name="Roberts A."/>
            <person name="Saif S."/>
            <person name="Shea T."/>
            <person name="Sisk P."/>
            <person name="Sykes S."/>
            <person name="Wortman J."/>
            <person name="Nusbaum C."/>
            <person name="Birren B."/>
        </authorList>
    </citation>
    <scope>NUCLEOTIDE SEQUENCE [LARGE SCALE GENOMIC DNA]</scope>
    <source>
        <strain evidence="3 4">2959</strain>
    </source>
</reference>
<keyword evidence="1" id="KW-0472">Membrane</keyword>
<dbReference type="Proteomes" id="UP000013051">
    <property type="component" value="Unassembled WGS sequence"/>
</dbReference>
<dbReference type="eggNOG" id="ENOG503362P">
    <property type="taxonomic scope" value="Bacteria"/>
</dbReference>
<feature type="transmembrane region" description="Helical" evidence="1">
    <location>
        <begin position="170"/>
        <end position="189"/>
    </location>
</feature>
<dbReference type="NCBIfam" id="TIGR01167">
    <property type="entry name" value="LPXTG_anchor"/>
    <property type="match status" value="1"/>
</dbReference>
<dbReference type="Gene3D" id="2.60.40.10">
    <property type="entry name" value="Immunoglobulins"/>
    <property type="match status" value="2"/>
</dbReference>
<evidence type="ECO:0000259" key="2">
    <source>
        <dbReference type="Pfam" id="PF17802"/>
    </source>
</evidence>
<dbReference type="AlphaFoldDB" id="N9WIN3"/>
<gene>
    <name evidence="3" type="ORF">HMPREF1094_04630</name>
</gene>
<keyword evidence="4" id="KW-1185">Reference proteome</keyword>
<evidence type="ECO:0000313" key="3">
    <source>
        <dbReference type="EMBL" id="ENY83508.1"/>
    </source>
</evidence>
<feature type="non-terminal residue" evidence="3">
    <location>
        <position position="1"/>
    </location>
</feature>
<keyword evidence="1" id="KW-1133">Transmembrane helix</keyword>
<protein>
    <submittedName>
        <fullName evidence="3">LPXTG-domain-containing protein cell wall anchor domain</fullName>
    </submittedName>
</protein>
<name>N9WIN3_CLOIN</name>
<dbReference type="HOGENOM" id="CLU_1374774_0_0_9"/>
<dbReference type="RefSeq" id="WP_002611522.1">
    <property type="nucleotide sequence ID" value="NZ_KB850947.1"/>
</dbReference>
<sequence>AQGIVNFTDLKVGVYLLYVSDQAGYETIQPTLISVPMWDETAKQMNYHIEVFPKHAPLPALHVRKVDYYDHKSILKEAEFTLYSDAECTEAIKTEKTDPKDGVASFDGLLYQTIYVKETKAPAGYQLSDEVMKVTIDDTWVKGDDHLRTIVYADRPLPGGVVSTGDHTNIWLLSIVAGITGAALIFVAYKRRKANKAEQ</sequence>
<evidence type="ECO:0000256" key="1">
    <source>
        <dbReference type="SAM" id="Phobius"/>
    </source>
</evidence>
<proteinExistence type="predicted"/>
<dbReference type="PATRIC" id="fig|999413.4.peg.4942"/>
<dbReference type="InterPro" id="IPR013783">
    <property type="entry name" value="Ig-like_fold"/>
</dbReference>
<accession>N9WIN3</accession>
<dbReference type="EMBL" id="AGYV01000015">
    <property type="protein sequence ID" value="ENY83508.1"/>
    <property type="molecule type" value="Genomic_DNA"/>
</dbReference>
<organism evidence="3 4">
    <name type="scientific">[Clostridium] innocuum 2959</name>
    <dbReference type="NCBI Taxonomy" id="999413"/>
    <lineage>
        <taxon>Bacteria</taxon>
        <taxon>Bacillati</taxon>
        <taxon>Bacillota</taxon>
        <taxon>Clostridia</taxon>
        <taxon>Eubacteriales</taxon>
        <taxon>Clostridiaceae</taxon>
        <taxon>Clostridium</taxon>
    </lineage>
</organism>
<dbReference type="Pfam" id="PF17802">
    <property type="entry name" value="SpaA"/>
    <property type="match status" value="1"/>
</dbReference>
<keyword evidence="1" id="KW-0812">Transmembrane</keyword>